<accession>A0ABD3BFP4</accession>
<evidence type="ECO:0000256" key="1">
    <source>
        <dbReference type="SAM" id="MobiDB-lite"/>
    </source>
</evidence>
<organism evidence="2 3">
    <name type="scientific">Castilleja foliolosa</name>
    <dbReference type="NCBI Taxonomy" id="1961234"/>
    <lineage>
        <taxon>Eukaryota</taxon>
        <taxon>Viridiplantae</taxon>
        <taxon>Streptophyta</taxon>
        <taxon>Embryophyta</taxon>
        <taxon>Tracheophyta</taxon>
        <taxon>Spermatophyta</taxon>
        <taxon>Magnoliopsida</taxon>
        <taxon>eudicotyledons</taxon>
        <taxon>Gunneridae</taxon>
        <taxon>Pentapetalae</taxon>
        <taxon>asterids</taxon>
        <taxon>lamiids</taxon>
        <taxon>Lamiales</taxon>
        <taxon>Orobanchaceae</taxon>
        <taxon>Pedicularideae</taxon>
        <taxon>Castillejinae</taxon>
        <taxon>Castilleja</taxon>
    </lineage>
</organism>
<evidence type="ECO:0000313" key="2">
    <source>
        <dbReference type="EMBL" id="KAL3616213.1"/>
    </source>
</evidence>
<reference evidence="3" key="1">
    <citation type="journal article" date="2024" name="IScience">
        <title>Strigolactones Initiate the Formation of Haustorium-like Structures in Castilleja.</title>
        <authorList>
            <person name="Buerger M."/>
            <person name="Peterson D."/>
            <person name="Chory J."/>
        </authorList>
    </citation>
    <scope>NUCLEOTIDE SEQUENCE [LARGE SCALE GENOMIC DNA]</scope>
</reference>
<proteinExistence type="predicted"/>
<feature type="region of interest" description="Disordered" evidence="1">
    <location>
        <begin position="1"/>
        <end position="24"/>
    </location>
</feature>
<comment type="caution">
    <text evidence="2">The sequence shown here is derived from an EMBL/GenBank/DDBJ whole genome shotgun (WGS) entry which is preliminary data.</text>
</comment>
<evidence type="ECO:0008006" key="4">
    <source>
        <dbReference type="Google" id="ProtNLM"/>
    </source>
</evidence>
<name>A0ABD3BFP4_9LAMI</name>
<evidence type="ECO:0000313" key="3">
    <source>
        <dbReference type="Proteomes" id="UP001632038"/>
    </source>
</evidence>
<dbReference type="Proteomes" id="UP001632038">
    <property type="component" value="Unassembled WGS sequence"/>
</dbReference>
<keyword evidence="3" id="KW-1185">Reference proteome</keyword>
<sequence length="117" mass="12710">MSAKVSLRGHNPTSKKSDHHRGQRKAVTCTGSCDFWAIRYAKNVCRKVAALAVRVTSTTTAQPKLSRHNNNNRETMGAKTSVAAEAIDSQRAEAIHDCIDFINSSSSLPRSNSAVAR</sequence>
<dbReference type="AlphaFoldDB" id="A0ABD3BFP4"/>
<dbReference type="PANTHER" id="PTHR34355">
    <property type="entry name" value="JOSEPHIN-LIKE PROTEIN"/>
    <property type="match status" value="1"/>
</dbReference>
<gene>
    <name evidence="2" type="ORF">CASFOL_039603</name>
</gene>
<dbReference type="PANTHER" id="PTHR34355:SF7">
    <property type="entry name" value="JOSEPHIN PROTEIN-LIKE PROTEIN"/>
    <property type="match status" value="1"/>
</dbReference>
<dbReference type="EMBL" id="JAVIJP010000092">
    <property type="protein sequence ID" value="KAL3616213.1"/>
    <property type="molecule type" value="Genomic_DNA"/>
</dbReference>
<protein>
    <recommendedName>
        <fullName evidence="4">Josephin-like protein</fullName>
    </recommendedName>
</protein>